<dbReference type="GO" id="GO:0055085">
    <property type="term" value="P:transmembrane transport"/>
    <property type="evidence" value="ECO:0007669"/>
    <property type="project" value="InterPro"/>
</dbReference>
<feature type="transmembrane region" description="Helical" evidence="7">
    <location>
        <begin position="143"/>
        <end position="165"/>
    </location>
</feature>
<evidence type="ECO:0000256" key="3">
    <source>
        <dbReference type="ARBA" id="ARBA00022475"/>
    </source>
</evidence>
<evidence type="ECO:0000256" key="4">
    <source>
        <dbReference type="ARBA" id="ARBA00022692"/>
    </source>
</evidence>
<keyword evidence="5 7" id="KW-1133">Transmembrane helix</keyword>
<dbReference type="PANTHER" id="PTHR43744">
    <property type="entry name" value="ABC TRANSPORTER PERMEASE PROTEIN MG189-RELATED-RELATED"/>
    <property type="match status" value="1"/>
</dbReference>
<evidence type="ECO:0000256" key="5">
    <source>
        <dbReference type="ARBA" id="ARBA00022989"/>
    </source>
</evidence>
<reference evidence="9 10" key="1">
    <citation type="submission" date="2018-06" db="EMBL/GenBank/DDBJ databases">
        <title>Whole genome sequencing of a novel hydrocarbon degrading bacterial strain, PW21 isolated from oil contaminated produced water sample.</title>
        <authorList>
            <person name="Nagkirti P."/>
            <person name="Shaikh A."/>
            <person name="Gowdaman V."/>
            <person name="Engineer A.E."/>
            <person name="Dagar S."/>
            <person name="Dhakephalkar P.K."/>
        </authorList>
    </citation>
    <scope>NUCLEOTIDE SEQUENCE [LARGE SCALE GENOMIC DNA]</scope>
    <source>
        <strain evidence="9 10">PW21</strain>
    </source>
</reference>
<dbReference type="InterPro" id="IPR000515">
    <property type="entry name" value="MetI-like"/>
</dbReference>
<feature type="transmembrane region" description="Helical" evidence="7">
    <location>
        <begin position="108"/>
        <end position="131"/>
    </location>
</feature>
<dbReference type="Gene3D" id="1.10.3720.10">
    <property type="entry name" value="MetI-like"/>
    <property type="match status" value="1"/>
</dbReference>
<comment type="caution">
    <text evidence="9">The sequence shown here is derived from an EMBL/GenBank/DDBJ whole genome shotgun (WGS) entry which is preliminary data.</text>
</comment>
<feature type="transmembrane region" description="Helical" evidence="7">
    <location>
        <begin position="44"/>
        <end position="63"/>
    </location>
</feature>
<dbReference type="AlphaFoldDB" id="A0A2W5WKC5"/>
<keyword evidence="4 7" id="KW-0812">Transmembrane</keyword>
<dbReference type="EMBL" id="QKWH01000013">
    <property type="protein sequence ID" value="PZR52039.1"/>
    <property type="molecule type" value="Genomic_DNA"/>
</dbReference>
<keyword evidence="10" id="KW-1185">Reference proteome</keyword>
<sequence>MSTAYIENVSGAGAKKYAKKRAAKGKPITLNSQSHNPANRRPGWVTYGLLSVVLLASVFPLYYTAILGSATRVEIAQSALPRLVPGPNLLRNLADIVANHQIDFWASFANSVIVAVVVSAATVFFSTLAGFSFAKLDFRGKNGLYVFVIATMAIPMQLGTVPMFIMMNEFGWLDTLTALIVPSLVGAFGVFWMTQYLSEALPYELVEAARVDGATVFRTFWSIALPAARPAAATLALFTFVGSWNNFFWPSVVMRTQMTLPLVIPQLSGAFTADHAVVMSGVFLIALPLLIVFVFLGKQLVSGVMAGAVKG</sequence>
<evidence type="ECO:0000256" key="1">
    <source>
        <dbReference type="ARBA" id="ARBA00004651"/>
    </source>
</evidence>
<evidence type="ECO:0000256" key="7">
    <source>
        <dbReference type="RuleBase" id="RU363032"/>
    </source>
</evidence>
<keyword evidence="3" id="KW-1003">Cell membrane</keyword>
<gene>
    <name evidence="9" type="ORF">DNL40_13565</name>
</gene>
<keyword evidence="6 7" id="KW-0472">Membrane</keyword>
<evidence type="ECO:0000256" key="6">
    <source>
        <dbReference type="ARBA" id="ARBA00023136"/>
    </source>
</evidence>
<feature type="transmembrane region" description="Helical" evidence="7">
    <location>
        <begin position="177"/>
        <end position="198"/>
    </location>
</feature>
<dbReference type="PROSITE" id="PS50928">
    <property type="entry name" value="ABC_TM1"/>
    <property type="match status" value="1"/>
</dbReference>
<keyword evidence="2 7" id="KW-0813">Transport</keyword>
<dbReference type="InterPro" id="IPR035906">
    <property type="entry name" value="MetI-like_sf"/>
</dbReference>
<dbReference type="SUPFAM" id="SSF161098">
    <property type="entry name" value="MetI-like"/>
    <property type="match status" value="1"/>
</dbReference>
<dbReference type="CDD" id="cd06261">
    <property type="entry name" value="TM_PBP2"/>
    <property type="match status" value="1"/>
</dbReference>
<feature type="domain" description="ABC transmembrane type-1" evidence="8">
    <location>
        <begin position="108"/>
        <end position="296"/>
    </location>
</feature>
<evidence type="ECO:0000313" key="10">
    <source>
        <dbReference type="Proteomes" id="UP000248783"/>
    </source>
</evidence>
<evidence type="ECO:0000313" key="9">
    <source>
        <dbReference type="EMBL" id="PZR52039.1"/>
    </source>
</evidence>
<comment type="subcellular location">
    <subcellularLocation>
        <location evidence="1 7">Cell membrane</location>
        <topology evidence="1 7">Multi-pass membrane protein</topology>
    </subcellularLocation>
</comment>
<evidence type="ECO:0000259" key="8">
    <source>
        <dbReference type="PROSITE" id="PS50928"/>
    </source>
</evidence>
<name>A0A2W5WKC5_9MICO</name>
<comment type="similarity">
    <text evidence="7">Belongs to the binding-protein-dependent transport system permease family.</text>
</comment>
<accession>A0A2W5WKC5</accession>
<dbReference type="Pfam" id="PF00528">
    <property type="entry name" value="BPD_transp_1"/>
    <property type="match status" value="1"/>
</dbReference>
<dbReference type="RefSeq" id="WP_111251798.1">
    <property type="nucleotide sequence ID" value="NZ_QKWH01000013.1"/>
</dbReference>
<organism evidence="9 10">
    <name type="scientific">Xylanimonas oleitrophica</name>
    <dbReference type="NCBI Taxonomy" id="2607479"/>
    <lineage>
        <taxon>Bacteria</taxon>
        <taxon>Bacillati</taxon>
        <taxon>Actinomycetota</taxon>
        <taxon>Actinomycetes</taxon>
        <taxon>Micrococcales</taxon>
        <taxon>Promicromonosporaceae</taxon>
        <taxon>Xylanimonas</taxon>
    </lineage>
</organism>
<evidence type="ECO:0000256" key="2">
    <source>
        <dbReference type="ARBA" id="ARBA00022448"/>
    </source>
</evidence>
<feature type="transmembrane region" description="Helical" evidence="7">
    <location>
        <begin position="276"/>
        <end position="296"/>
    </location>
</feature>
<dbReference type="PANTHER" id="PTHR43744:SF12">
    <property type="entry name" value="ABC TRANSPORTER PERMEASE PROTEIN MG189-RELATED"/>
    <property type="match status" value="1"/>
</dbReference>
<feature type="transmembrane region" description="Helical" evidence="7">
    <location>
        <begin position="219"/>
        <end position="241"/>
    </location>
</feature>
<dbReference type="Proteomes" id="UP000248783">
    <property type="component" value="Unassembled WGS sequence"/>
</dbReference>
<dbReference type="GO" id="GO:0005886">
    <property type="term" value="C:plasma membrane"/>
    <property type="evidence" value="ECO:0007669"/>
    <property type="project" value="UniProtKB-SubCell"/>
</dbReference>
<protein>
    <submittedName>
        <fullName evidence="9">Carbohydrate ABC transporter permease</fullName>
    </submittedName>
</protein>
<proteinExistence type="inferred from homology"/>